<organism evidence="8 9">
    <name type="scientific">Aquarana catesbeiana</name>
    <name type="common">American bullfrog</name>
    <name type="synonym">Rana catesbeiana</name>
    <dbReference type="NCBI Taxonomy" id="8400"/>
    <lineage>
        <taxon>Eukaryota</taxon>
        <taxon>Metazoa</taxon>
        <taxon>Chordata</taxon>
        <taxon>Craniata</taxon>
        <taxon>Vertebrata</taxon>
        <taxon>Euteleostomi</taxon>
        <taxon>Amphibia</taxon>
        <taxon>Batrachia</taxon>
        <taxon>Anura</taxon>
        <taxon>Neobatrachia</taxon>
        <taxon>Ranoidea</taxon>
        <taxon>Ranidae</taxon>
        <taxon>Aquarana</taxon>
    </lineage>
</organism>
<dbReference type="InterPro" id="IPR036179">
    <property type="entry name" value="Ig-like_dom_sf"/>
</dbReference>
<dbReference type="GO" id="GO:0009897">
    <property type="term" value="C:external side of plasma membrane"/>
    <property type="evidence" value="ECO:0007669"/>
    <property type="project" value="TreeGrafter"/>
</dbReference>
<keyword evidence="6" id="KW-0812">Transmembrane</keyword>
<dbReference type="Pfam" id="PF00129">
    <property type="entry name" value="MHC_I"/>
    <property type="match status" value="1"/>
</dbReference>
<evidence type="ECO:0000256" key="5">
    <source>
        <dbReference type="ARBA" id="ARBA00023180"/>
    </source>
</evidence>
<dbReference type="OrthoDB" id="10043043at2759"/>
<dbReference type="InterPro" id="IPR037055">
    <property type="entry name" value="MHC_I-like_Ag-recog_sf"/>
</dbReference>
<dbReference type="GO" id="GO:0005615">
    <property type="term" value="C:extracellular space"/>
    <property type="evidence" value="ECO:0007669"/>
    <property type="project" value="TreeGrafter"/>
</dbReference>
<dbReference type="InterPro" id="IPR013783">
    <property type="entry name" value="Ig-like_fold"/>
</dbReference>
<dbReference type="Gene3D" id="2.60.40.10">
    <property type="entry name" value="Immunoglobulins"/>
    <property type="match status" value="1"/>
</dbReference>
<feature type="transmembrane region" description="Helical" evidence="6">
    <location>
        <begin position="243"/>
        <end position="261"/>
    </location>
</feature>
<evidence type="ECO:0000256" key="2">
    <source>
        <dbReference type="ARBA" id="ARBA00022729"/>
    </source>
</evidence>
<evidence type="ECO:0000256" key="4">
    <source>
        <dbReference type="ARBA" id="ARBA00023157"/>
    </source>
</evidence>
<protein>
    <recommendedName>
        <fullName evidence="7">Ig-like domain-containing protein</fullName>
    </recommendedName>
</protein>
<accession>A0A2G9S4R8</accession>
<evidence type="ECO:0000313" key="8">
    <source>
        <dbReference type="EMBL" id="PIO35084.1"/>
    </source>
</evidence>
<keyword evidence="2" id="KW-0732">Signal</keyword>
<dbReference type="InterPro" id="IPR050208">
    <property type="entry name" value="MHC_class-I_related"/>
</dbReference>
<keyword evidence="6" id="KW-1133">Transmembrane helix</keyword>
<reference evidence="8" key="2">
    <citation type="submission" date="2017-08" db="EMBL/GenBank/DDBJ databases">
        <title>Assembly of the North American Bullfrog Genome.</title>
        <authorList>
            <person name="Warren R.L."/>
            <person name="Vandervalk B.P."/>
            <person name="Kucuk E."/>
            <person name="Birol I."/>
            <person name="Helbing C."/>
            <person name="Pandoh P."/>
            <person name="Behsaz B."/>
            <person name="Mohamadi H."/>
            <person name="Chu J."/>
            <person name="Jackman S."/>
            <person name="Hammond S.A."/>
            <person name="Veldhoen N."/>
            <person name="Kirk H."/>
            <person name="Zhao Y."/>
            <person name="Coope R."/>
            <person name="Pleasance S."/>
            <person name="Moore R."/>
            <person name="Holt R."/>
        </authorList>
    </citation>
    <scope>NUCLEOTIDE SEQUENCE</scope>
    <source>
        <strain evidence="8">Bruno</strain>
        <tissue evidence="8">Liver</tissue>
    </source>
</reference>
<dbReference type="EMBL" id="KV925421">
    <property type="protein sequence ID" value="PIO35084.1"/>
    <property type="molecule type" value="Genomic_DNA"/>
</dbReference>
<dbReference type="SUPFAM" id="SSF54452">
    <property type="entry name" value="MHC antigen-recognition domain"/>
    <property type="match status" value="1"/>
</dbReference>
<dbReference type="SUPFAM" id="SSF48726">
    <property type="entry name" value="Immunoglobulin"/>
    <property type="match status" value="1"/>
</dbReference>
<keyword evidence="5" id="KW-0325">Glycoprotein</keyword>
<dbReference type="InterPro" id="IPR011161">
    <property type="entry name" value="MHC_I-like_Ag-recog"/>
</dbReference>
<dbReference type="PANTHER" id="PTHR16675">
    <property type="entry name" value="MHC CLASS I-RELATED"/>
    <property type="match status" value="1"/>
</dbReference>
<proteinExistence type="predicted"/>
<dbReference type="PANTHER" id="PTHR16675:SF235">
    <property type="entry name" value="SHKT DOMAIN-CONTAINING PROTEIN"/>
    <property type="match status" value="1"/>
</dbReference>
<evidence type="ECO:0000259" key="7">
    <source>
        <dbReference type="PROSITE" id="PS50835"/>
    </source>
</evidence>
<evidence type="ECO:0000256" key="3">
    <source>
        <dbReference type="ARBA" id="ARBA00023136"/>
    </source>
</evidence>
<keyword evidence="3 6" id="KW-0472">Membrane</keyword>
<keyword evidence="9" id="KW-1185">Reference proteome</keyword>
<dbReference type="PROSITE" id="PS00290">
    <property type="entry name" value="IG_MHC"/>
    <property type="match status" value="1"/>
</dbReference>
<dbReference type="EMBL" id="KV925421">
    <property type="protein sequence ID" value="PIO35085.1"/>
    <property type="molecule type" value="Genomic_DNA"/>
</dbReference>
<reference evidence="9" key="1">
    <citation type="journal article" date="2017" name="Nat. Commun.">
        <title>The North American bullfrog draft genome provides insight into hormonal regulation of long noncoding RNA.</title>
        <authorList>
            <person name="Hammond S.A."/>
            <person name="Warren R.L."/>
            <person name="Vandervalk B.P."/>
            <person name="Kucuk E."/>
            <person name="Khan H."/>
            <person name="Gibb E.A."/>
            <person name="Pandoh P."/>
            <person name="Kirk H."/>
            <person name="Zhao Y."/>
            <person name="Jones M."/>
            <person name="Mungall A.J."/>
            <person name="Coope R."/>
            <person name="Pleasance S."/>
            <person name="Moore R.A."/>
            <person name="Holt R.A."/>
            <person name="Round J.M."/>
            <person name="Ohora S."/>
            <person name="Walle B.V."/>
            <person name="Veldhoen N."/>
            <person name="Helbing C.C."/>
            <person name="Birol I."/>
        </authorList>
    </citation>
    <scope>NUCLEOTIDE SEQUENCE [LARGE SCALE GENOMIC DNA]</scope>
</reference>
<dbReference type="Gene3D" id="3.30.500.10">
    <property type="entry name" value="MHC class I-like antigen recognition-like"/>
    <property type="match status" value="1"/>
</dbReference>
<dbReference type="InterPro" id="IPR007110">
    <property type="entry name" value="Ig-like_dom"/>
</dbReference>
<name>A0A2G9S4R8_AQUCT</name>
<feature type="domain" description="Ig-like" evidence="7">
    <location>
        <begin position="138"/>
        <end position="228"/>
    </location>
</feature>
<dbReference type="InterPro" id="IPR011162">
    <property type="entry name" value="MHC_I/II-like_Ag-recog"/>
</dbReference>
<dbReference type="Proteomes" id="UP000228934">
    <property type="component" value="Unassembled WGS sequence"/>
</dbReference>
<evidence type="ECO:0000256" key="1">
    <source>
        <dbReference type="ARBA" id="ARBA00004370"/>
    </source>
</evidence>
<dbReference type="InterPro" id="IPR003006">
    <property type="entry name" value="Ig/MHC_CS"/>
</dbReference>
<evidence type="ECO:0000256" key="6">
    <source>
        <dbReference type="SAM" id="Phobius"/>
    </source>
</evidence>
<dbReference type="SMART" id="SM00407">
    <property type="entry name" value="IGc1"/>
    <property type="match status" value="1"/>
</dbReference>
<dbReference type="PROSITE" id="PS50835">
    <property type="entry name" value="IG_LIKE"/>
    <property type="match status" value="1"/>
</dbReference>
<gene>
    <name evidence="8" type="ORF">AB205_0144440</name>
</gene>
<dbReference type="Pfam" id="PF07654">
    <property type="entry name" value="C1-set"/>
    <property type="match status" value="1"/>
</dbReference>
<keyword evidence="4" id="KW-1015">Disulfide bond</keyword>
<dbReference type="GO" id="GO:0006955">
    <property type="term" value="P:immune response"/>
    <property type="evidence" value="ECO:0007669"/>
    <property type="project" value="TreeGrafter"/>
</dbReference>
<dbReference type="InterPro" id="IPR003597">
    <property type="entry name" value="Ig_C1-set"/>
</dbReference>
<comment type="subcellular location">
    <subcellularLocation>
        <location evidence="1">Membrane</location>
    </subcellularLocation>
</comment>
<dbReference type="AlphaFoldDB" id="A0A2G9S4R8"/>
<sequence length="284" mass="33262">METDINTQHWENQTRIAQYYEGRQQEITHDIIKHFNNTKDRKNGLVLQVRFWCLMSGDEDDNYSGYEEFAANGDLFIALDTFMSTYVSLMVDAKKMTDAWNSRKSSAEKQKWYMEQECKTWFKVYLDYMKETLKPVSPEVKVWGHHQSEEKTRLHCLAYGFHPRPVDVKWVRNGEDDVPSDEISPILPHPDGTYQIRVSVEVPTREGDTYSCHVDHSSLEDDLIVTLTEQDMQESKMGKQPRLYIVFIVLIPLAIGFVIIVKKFYSRRGQLVKTAEKEMEENNS</sequence>
<dbReference type="FunFam" id="2.60.40.10:FF:000204">
    <property type="entry name" value="Major histocompatibility complex, class I-related protein"/>
    <property type="match status" value="1"/>
</dbReference>
<evidence type="ECO:0000313" key="9">
    <source>
        <dbReference type="Proteomes" id="UP000228934"/>
    </source>
</evidence>